<dbReference type="AlphaFoldDB" id="A0A9D3ZFC8"/>
<proteinExistence type="predicted"/>
<evidence type="ECO:0000313" key="2">
    <source>
        <dbReference type="EMBL" id="KAH1031580.1"/>
    </source>
</evidence>
<dbReference type="Proteomes" id="UP000828251">
    <property type="component" value="Unassembled WGS sequence"/>
</dbReference>
<dbReference type="EMBL" id="JAIQCV010000013">
    <property type="protein sequence ID" value="KAH1031580.1"/>
    <property type="molecule type" value="Genomic_DNA"/>
</dbReference>
<protein>
    <submittedName>
        <fullName evidence="2">Uncharacterized protein</fullName>
    </submittedName>
</protein>
<accession>A0A9D3ZFC8</accession>
<gene>
    <name evidence="2" type="ORF">J1N35_043754</name>
</gene>
<keyword evidence="3" id="KW-1185">Reference proteome</keyword>
<evidence type="ECO:0000313" key="3">
    <source>
        <dbReference type="Proteomes" id="UP000828251"/>
    </source>
</evidence>
<organism evidence="2 3">
    <name type="scientific">Gossypium stocksii</name>
    <dbReference type="NCBI Taxonomy" id="47602"/>
    <lineage>
        <taxon>Eukaryota</taxon>
        <taxon>Viridiplantae</taxon>
        <taxon>Streptophyta</taxon>
        <taxon>Embryophyta</taxon>
        <taxon>Tracheophyta</taxon>
        <taxon>Spermatophyta</taxon>
        <taxon>Magnoliopsida</taxon>
        <taxon>eudicotyledons</taxon>
        <taxon>Gunneridae</taxon>
        <taxon>Pentapetalae</taxon>
        <taxon>rosids</taxon>
        <taxon>malvids</taxon>
        <taxon>Malvales</taxon>
        <taxon>Malvaceae</taxon>
        <taxon>Malvoideae</taxon>
        <taxon>Gossypium</taxon>
    </lineage>
</organism>
<reference evidence="2 3" key="1">
    <citation type="journal article" date="2021" name="Plant Biotechnol. J.">
        <title>Multi-omics assisted identification of the key and species-specific regulatory components of drought-tolerant mechanisms in Gossypium stocksii.</title>
        <authorList>
            <person name="Yu D."/>
            <person name="Ke L."/>
            <person name="Zhang D."/>
            <person name="Wu Y."/>
            <person name="Sun Y."/>
            <person name="Mei J."/>
            <person name="Sun J."/>
            <person name="Sun Y."/>
        </authorList>
    </citation>
    <scope>NUCLEOTIDE SEQUENCE [LARGE SCALE GENOMIC DNA]</scope>
    <source>
        <strain evidence="3">cv. E1</strain>
        <tissue evidence="2">Leaf</tissue>
    </source>
</reference>
<evidence type="ECO:0000256" key="1">
    <source>
        <dbReference type="SAM" id="MobiDB-lite"/>
    </source>
</evidence>
<feature type="region of interest" description="Disordered" evidence="1">
    <location>
        <begin position="1"/>
        <end position="29"/>
    </location>
</feature>
<name>A0A9D3ZFC8_9ROSI</name>
<sequence length="67" mass="7046">MSSKGKLMVASSGCSEEGSGRVPTETGLVAPTPRYKQCKVLAVRDFLPGYSKVAASITRPSEQATID</sequence>
<comment type="caution">
    <text evidence="2">The sequence shown here is derived from an EMBL/GenBank/DDBJ whole genome shotgun (WGS) entry which is preliminary data.</text>
</comment>